<dbReference type="EMBL" id="CP061800">
    <property type="protein sequence ID" value="QTA93131.1"/>
    <property type="molecule type" value="Genomic_DNA"/>
</dbReference>
<evidence type="ECO:0000313" key="2">
    <source>
        <dbReference type="Proteomes" id="UP000663722"/>
    </source>
</evidence>
<keyword evidence="2" id="KW-1185">Reference proteome</keyword>
<dbReference type="AlphaFoldDB" id="A0A975GTJ0"/>
<sequence>MVNPAEVFLFTQAMCSDSLKNIKQRNLSQQEFITYAPPP</sequence>
<reference evidence="1" key="1">
    <citation type="journal article" date="2021" name="Microb. Physiol.">
        <title>Proteogenomic Insights into the Physiology of Marine, Sulfate-Reducing, Filamentous Desulfonema limicola and Desulfonema magnum.</title>
        <authorList>
            <person name="Schnaars V."/>
            <person name="Wohlbrand L."/>
            <person name="Scheve S."/>
            <person name="Hinrichs C."/>
            <person name="Reinhardt R."/>
            <person name="Rabus R."/>
        </authorList>
    </citation>
    <scope>NUCLEOTIDE SEQUENCE</scope>
    <source>
        <strain evidence="1">4be13</strain>
    </source>
</reference>
<dbReference type="Proteomes" id="UP000663722">
    <property type="component" value="Chromosome"/>
</dbReference>
<evidence type="ECO:0000313" key="1">
    <source>
        <dbReference type="EMBL" id="QTA93131.1"/>
    </source>
</evidence>
<organism evidence="1 2">
    <name type="scientific">Desulfonema magnum</name>
    <dbReference type="NCBI Taxonomy" id="45655"/>
    <lineage>
        <taxon>Bacteria</taxon>
        <taxon>Pseudomonadati</taxon>
        <taxon>Thermodesulfobacteriota</taxon>
        <taxon>Desulfobacteria</taxon>
        <taxon>Desulfobacterales</taxon>
        <taxon>Desulfococcaceae</taxon>
        <taxon>Desulfonema</taxon>
    </lineage>
</organism>
<protein>
    <submittedName>
        <fullName evidence="1">Uncharacterized protein</fullName>
    </submittedName>
</protein>
<gene>
    <name evidence="1" type="ORF">dnm_092280</name>
</gene>
<accession>A0A975GTJ0</accession>
<proteinExistence type="predicted"/>
<dbReference type="KEGG" id="dmm:dnm_092280"/>
<name>A0A975GTJ0_9BACT</name>